<dbReference type="Gene3D" id="3.30.70.270">
    <property type="match status" value="1"/>
</dbReference>
<dbReference type="PANTHER" id="PTHR33064">
    <property type="entry name" value="POL PROTEIN"/>
    <property type="match status" value="1"/>
</dbReference>
<protein>
    <recommendedName>
        <fullName evidence="2">Reverse transcriptase domain-containing protein</fullName>
    </recommendedName>
</protein>
<sequence>MLRLGKRMNLSEKAVLKDAIHWQEELDGLMRQYNESKLTLDHFETLADRMEDIVLGGENLTETLHGNPQVLQAVGKKLSSLLRCHRMAVSCNLSDLGISKTHQIVVQLKTPTVSRELDTAKLSDFHAKSRLLQSSLISHLTCNVIQKMSPSTAPPMCHPMHLFDAQSIVLDLSHLNEAIHREPPNYLVPEPLLPALAAFRYFTTLDFDAGHLQIPLEPDSQRYFTFATPFGPFQLQRAPKHFANTTIVFNKILIELARKLPTGDVVVLNDTLVLPSRDTAEGLAQLARVLSALAAFGLTAILRRCRFFELQIQLHNWIVQQGKVSSIGLPFRLPVAAGYRLVLVISESSTGKTFESLLRKENGTSEVIGRFAELRRQHDGHDDKTCTRLAKHVTESIEHFRQFLLFVSFEVLVDVSIKLEQDFRKELLQVQQFDLEIKGKDACIS</sequence>
<dbReference type="GO" id="GO:0071897">
    <property type="term" value="P:DNA biosynthetic process"/>
    <property type="evidence" value="ECO:0007669"/>
    <property type="project" value="UniProtKB-ARBA"/>
</dbReference>
<dbReference type="Gene3D" id="3.10.10.10">
    <property type="entry name" value="HIV Type 1 Reverse Transcriptase, subunit A, domain 1"/>
    <property type="match status" value="1"/>
</dbReference>
<dbReference type="PANTHER" id="PTHR33064:SF37">
    <property type="entry name" value="RIBONUCLEASE H"/>
    <property type="match status" value="1"/>
</dbReference>
<dbReference type="InterPro" id="IPR043502">
    <property type="entry name" value="DNA/RNA_pol_sf"/>
</dbReference>
<evidence type="ECO:0000313" key="1">
    <source>
        <dbReference type="EnsemblMetazoa" id="ACOM036195-PA.1"/>
    </source>
</evidence>
<dbReference type="Proteomes" id="UP000075882">
    <property type="component" value="Unassembled WGS sequence"/>
</dbReference>
<name>A0A8W7PS04_ANOCL</name>
<dbReference type="EnsemblMetazoa" id="ACOM036195-RA">
    <property type="protein sequence ID" value="ACOM036195-PA.1"/>
    <property type="gene ID" value="ACOM036195"/>
</dbReference>
<dbReference type="AlphaFoldDB" id="A0A8W7PS04"/>
<organism evidence="1">
    <name type="scientific">Anopheles coluzzii</name>
    <name type="common">African malaria mosquito</name>
    <dbReference type="NCBI Taxonomy" id="1518534"/>
    <lineage>
        <taxon>Eukaryota</taxon>
        <taxon>Metazoa</taxon>
        <taxon>Ecdysozoa</taxon>
        <taxon>Arthropoda</taxon>
        <taxon>Hexapoda</taxon>
        <taxon>Insecta</taxon>
        <taxon>Pterygota</taxon>
        <taxon>Neoptera</taxon>
        <taxon>Endopterygota</taxon>
        <taxon>Diptera</taxon>
        <taxon>Nematocera</taxon>
        <taxon>Culicoidea</taxon>
        <taxon>Culicidae</taxon>
        <taxon>Anophelinae</taxon>
        <taxon>Anopheles</taxon>
    </lineage>
</organism>
<dbReference type="SUPFAM" id="SSF56672">
    <property type="entry name" value="DNA/RNA polymerases"/>
    <property type="match status" value="1"/>
</dbReference>
<accession>A0A8W7PS04</accession>
<proteinExistence type="predicted"/>
<dbReference type="InterPro" id="IPR051320">
    <property type="entry name" value="Viral_Replic_Matur_Polypro"/>
</dbReference>
<dbReference type="InterPro" id="IPR043128">
    <property type="entry name" value="Rev_trsase/Diguanyl_cyclase"/>
</dbReference>
<reference evidence="1" key="1">
    <citation type="submission" date="2022-08" db="UniProtKB">
        <authorList>
            <consortium name="EnsemblMetazoa"/>
        </authorList>
    </citation>
    <scope>IDENTIFICATION</scope>
</reference>
<evidence type="ECO:0008006" key="2">
    <source>
        <dbReference type="Google" id="ProtNLM"/>
    </source>
</evidence>